<gene>
    <name evidence="1" type="ORF">CR513_08897</name>
</gene>
<dbReference type="EMBL" id="QJKJ01001558">
    <property type="protein sequence ID" value="RDY07048.1"/>
    <property type="molecule type" value="Genomic_DNA"/>
</dbReference>
<dbReference type="Proteomes" id="UP000257109">
    <property type="component" value="Unassembled WGS sequence"/>
</dbReference>
<sequence length="139" mass="16378">MEVEQLEGHQHGIREDVGACRKIPEYIRLELKVDFEQKKVENEIYMEGVQEDGDEEDKVEEIVRLKSEKGLQHHQSPTEKDARARTIQYIARFFYRNEISFKVAQSNSFKLVIEVVGNYGPHLKSPSYYELRIPLLRKL</sequence>
<accession>A0A371HW89</accession>
<reference evidence="1" key="1">
    <citation type="submission" date="2018-05" db="EMBL/GenBank/DDBJ databases">
        <title>Draft genome of Mucuna pruriens seed.</title>
        <authorList>
            <person name="Nnadi N.E."/>
            <person name="Vos R."/>
            <person name="Hasami M.H."/>
            <person name="Devisetty U.K."/>
            <person name="Aguiy J.C."/>
        </authorList>
    </citation>
    <scope>NUCLEOTIDE SEQUENCE [LARGE SCALE GENOMIC DNA]</scope>
    <source>
        <strain evidence="1">JCA_2017</strain>
    </source>
</reference>
<dbReference type="AlphaFoldDB" id="A0A371HW89"/>
<dbReference type="OrthoDB" id="1427999at2759"/>
<feature type="non-terminal residue" evidence="1">
    <location>
        <position position="1"/>
    </location>
</feature>
<proteinExistence type="predicted"/>
<organism evidence="1 2">
    <name type="scientific">Mucuna pruriens</name>
    <name type="common">Velvet bean</name>
    <name type="synonym">Dolichos pruriens</name>
    <dbReference type="NCBI Taxonomy" id="157652"/>
    <lineage>
        <taxon>Eukaryota</taxon>
        <taxon>Viridiplantae</taxon>
        <taxon>Streptophyta</taxon>
        <taxon>Embryophyta</taxon>
        <taxon>Tracheophyta</taxon>
        <taxon>Spermatophyta</taxon>
        <taxon>Magnoliopsida</taxon>
        <taxon>eudicotyledons</taxon>
        <taxon>Gunneridae</taxon>
        <taxon>Pentapetalae</taxon>
        <taxon>rosids</taxon>
        <taxon>fabids</taxon>
        <taxon>Fabales</taxon>
        <taxon>Fabaceae</taxon>
        <taxon>Papilionoideae</taxon>
        <taxon>50 kb inversion clade</taxon>
        <taxon>NPAAA clade</taxon>
        <taxon>indigoferoid/millettioid clade</taxon>
        <taxon>Phaseoleae</taxon>
        <taxon>Mucuna</taxon>
    </lineage>
</organism>
<comment type="caution">
    <text evidence="1">The sequence shown here is derived from an EMBL/GenBank/DDBJ whole genome shotgun (WGS) entry which is preliminary data.</text>
</comment>
<keyword evidence="2" id="KW-1185">Reference proteome</keyword>
<evidence type="ECO:0000313" key="2">
    <source>
        <dbReference type="Proteomes" id="UP000257109"/>
    </source>
</evidence>
<evidence type="ECO:0000313" key="1">
    <source>
        <dbReference type="EMBL" id="RDY07048.1"/>
    </source>
</evidence>
<name>A0A371HW89_MUCPR</name>
<protein>
    <submittedName>
        <fullName evidence="1">Uncharacterized protein</fullName>
    </submittedName>
</protein>